<organism evidence="1">
    <name type="scientific">Anguilla anguilla</name>
    <name type="common">European freshwater eel</name>
    <name type="synonym">Muraena anguilla</name>
    <dbReference type="NCBI Taxonomy" id="7936"/>
    <lineage>
        <taxon>Eukaryota</taxon>
        <taxon>Metazoa</taxon>
        <taxon>Chordata</taxon>
        <taxon>Craniata</taxon>
        <taxon>Vertebrata</taxon>
        <taxon>Euteleostomi</taxon>
        <taxon>Actinopterygii</taxon>
        <taxon>Neopterygii</taxon>
        <taxon>Teleostei</taxon>
        <taxon>Anguilliformes</taxon>
        <taxon>Anguillidae</taxon>
        <taxon>Anguilla</taxon>
    </lineage>
</organism>
<dbReference type="AlphaFoldDB" id="A0A0E9W422"/>
<proteinExistence type="predicted"/>
<dbReference type="EMBL" id="GBXM01023448">
    <property type="protein sequence ID" value="JAH85129.1"/>
    <property type="molecule type" value="Transcribed_RNA"/>
</dbReference>
<evidence type="ECO:0000313" key="1">
    <source>
        <dbReference type="EMBL" id="JAH85129.1"/>
    </source>
</evidence>
<sequence length="17" mass="1865">MVDGMCVGSCFTINFQI</sequence>
<accession>A0A0E9W422</accession>
<name>A0A0E9W422_ANGAN</name>
<reference evidence="1" key="1">
    <citation type="submission" date="2014-11" db="EMBL/GenBank/DDBJ databases">
        <authorList>
            <person name="Amaro Gonzalez C."/>
        </authorList>
    </citation>
    <scope>NUCLEOTIDE SEQUENCE</scope>
</reference>
<protein>
    <submittedName>
        <fullName evidence="1">Uncharacterized protein</fullName>
    </submittedName>
</protein>
<reference evidence="1" key="2">
    <citation type="journal article" date="2015" name="Fish Shellfish Immunol.">
        <title>Early steps in the European eel (Anguilla anguilla)-Vibrio vulnificus interaction in the gills: Role of the RtxA13 toxin.</title>
        <authorList>
            <person name="Callol A."/>
            <person name="Pajuelo D."/>
            <person name="Ebbesson L."/>
            <person name="Teles M."/>
            <person name="MacKenzie S."/>
            <person name="Amaro C."/>
        </authorList>
    </citation>
    <scope>NUCLEOTIDE SEQUENCE</scope>
</reference>